<dbReference type="Proteomes" id="UP000324973">
    <property type="component" value="Unassembled WGS sequence"/>
</dbReference>
<keyword evidence="1" id="KW-0732">Signal</keyword>
<comment type="caution">
    <text evidence="2">The sequence shown here is derived from an EMBL/GenBank/DDBJ whole genome shotgun (WGS) entry which is preliminary data.</text>
</comment>
<reference evidence="2 3" key="1">
    <citation type="submission" date="2019-08" db="EMBL/GenBank/DDBJ databases">
        <title>Luteimonas viscosus sp. nov., isolated from soil of a sunflower field.</title>
        <authorList>
            <person name="Jianli Z."/>
            <person name="Ying Z."/>
        </authorList>
    </citation>
    <scope>NUCLEOTIDE SEQUENCE [LARGE SCALE GENOMIC DNA]</scope>
    <source>
        <strain evidence="2 3">XBU10</strain>
    </source>
</reference>
<dbReference type="OrthoDB" id="5975261at2"/>
<gene>
    <name evidence="2" type="ORF">FZO89_04995</name>
</gene>
<feature type="chain" id="PRO_5022745303" description="Lipoprotein" evidence="1">
    <location>
        <begin position="27"/>
        <end position="169"/>
    </location>
</feature>
<evidence type="ECO:0000313" key="3">
    <source>
        <dbReference type="Proteomes" id="UP000324973"/>
    </source>
</evidence>
<organism evidence="2 3">
    <name type="scientific">Luteimonas viscosa</name>
    <dbReference type="NCBI Taxonomy" id="1132694"/>
    <lineage>
        <taxon>Bacteria</taxon>
        <taxon>Pseudomonadati</taxon>
        <taxon>Pseudomonadota</taxon>
        <taxon>Gammaproteobacteria</taxon>
        <taxon>Lysobacterales</taxon>
        <taxon>Lysobacteraceae</taxon>
        <taxon>Luteimonas</taxon>
    </lineage>
</organism>
<proteinExistence type="predicted"/>
<name>A0A5D4XP01_9GAMM</name>
<accession>A0A5D4XP01</accession>
<feature type="signal peptide" evidence="1">
    <location>
        <begin position="1"/>
        <end position="26"/>
    </location>
</feature>
<sequence length="169" mass="18462">MAMIQHIRKRIALAGLLAAVCASCEAAGDVSAATDAPPAADASVVDELPLRRGYYVADDTPCDEASNATLHLMRRDGDGYAGYTTPPYFCRFMRIERTGPSSYRVTEKCEHGYGDGGQGPAATVSSFEILSETRYRAKREDGWESSSSRCPRRQLPALWRDSDIGDFVD</sequence>
<keyword evidence="3" id="KW-1185">Reference proteome</keyword>
<dbReference type="EMBL" id="VTFT01000001">
    <property type="protein sequence ID" value="TYT25663.1"/>
    <property type="molecule type" value="Genomic_DNA"/>
</dbReference>
<evidence type="ECO:0000256" key="1">
    <source>
        <dbReference type="SAM" id="SignalP"/>
    </source>
</evidence>
<protein>
    <recommendedName>
        <fullName evidence="4">Lipoprotein</fullName>
    </recommendedName>
</protein>
<evidence type="ECO:0000313" key="2">
    <source>
        <dbReference type="EMBL" id="TYT25663.1"/>
    </source>
</evidence>
<evidence type="ECO:0008006" key="4">
    <source>
        <dbReference type="Google" id="ProtNLM"/>
    </source>
</evidence>
<dbReference type="RefSeq" id="WP_149102213.1">
    <property type="nucleotide sequence ID" value="NZ_VTFT01000001.1"/>
</dbReference>
<dbReference type="AlphaFoldDB" id="A0A5D4XP01"/>